<reference evidence="5 6" key="1">
    <citation type="journal article" date="2015" name="Genome Announc.">
        <title>Expanding the biotechnology potential of lactobacilli through comparative genomics of 213 strains and associated genera.</title>
        <authorList>
            <person name="Sun Z."/>
            <person name="Harris H.M."/>
            <person name="McCann A."/>
            <person name="Guo C."/>
            <person name="Argimon S."/>
            <person name="Zhang W."/>
            <person name="Yang X."/>
            <person name="Jeffery I.B."/>
            <person name="Cooney J.C."/>
            <person name="Kagawa T.F."/>
            <person name="Liu W."/>
            <person name="Song Y."/>
            <person name="Salvetti E."/>
            <person name="Wrobel A."/>
            <person name="Rasinkangas P."/>
            <person name="Parkhill J."/>
            <person name="Rea M.C."/>
            <person name="O'Sullivan O."/>
            <person name="Ritari J."/>
            <person name="Douillard F.P."/>
            <person name="Paul Ross R."/>
            <person name="Yang R."/>
            <person name="Briner A.E."/>
            <person name="Felis G.E."/>
            <person name="de Vos W.M."/>
            <person name="Barrangou R."/>
            <person name="Klaenhammer T.R."/>
            <person name="Caufield P.W."/>
            <person name="Cui Y."/>
            <person name="Zhang H."/>
            <person name="O'Toole P.W."/>
        </authorList>
    </citation>
    <scope>NUCLEOTIDE SEQUENCE [LARGE SCALE GENOMIC DNA]</scope>
    <source>
        <strain evidence="5 6">ATCC BAA-66</strain>
    </source>
</reference>
<evidence type="ECO:0000259" key="4">
    <source>
        <dbReference type="Pfam" id="PF03816"/>
    </source>
</evidence>
<keyword evidence="3" id="KW-1133">Transmembrane helix</keyword>
<sequence>MQDNHEPVESRVHKNKRSNLHRGRKIAILIVFVLLFSVGAYALRLWEQTQDTANSIFKQIDGNKVSTNIKDKKPFAILLLGVDTGADGRIDKGNSDTMIIATINPQKKTTTLTSIPRDTMAQIIGTKKTNVQKVNAAYNIGGSTMAIKTVEKLVNVPIDYYVTINMGALSKIVDAVGGIDVDVPFSFTSEATGGQHFKKGKMHLNGKMALAYSRMRHEDPEGDYGRQKRQQQVIKAIVKAALSMNTLTNFDKIMNTLKKNMATNLTLDDMLTLQSEYRATAKNIKKDQLQGENAYIGGASYQVATTKELRRVSNSLRKELGLKAETLKNAETQMNKLNPTFFDSSITTTENNGQKNYNIYTDFLSKNASTRNKTHYVLDQNDQRLYTVKAALNGTAKKSDSSTSSYGAGSGSSNYSSSDYDGTDTTGINAPDDSTARNSYDTNTDDTTNQAVY</sequence>
<organism evidence="5 6">
    <name type="scientific">Lactobacillus selangorensis</name>
    <dbReference type="NCBI Taxonomy" id="81857"/>
    <lineage>
        <taxon>Bacteria</taxon>
        <taxon>Bacillati</taxon>
        <taxon>Bacillota</taxon>
        <taxon>Bacilli</taxon>
        <taxon>Lactobacillales</taxon>
        <taxon>Lactobacillaceae</taxon>
        <taxon>Lactobacillus</taxon>
    </lineage>
</organism>
<accession>A0A0R2FR45</accession>
<dbReference type="EMBL" id="JQAT01000007">
    <property type="protein sequence ID" value="KRN27546.1"/>
    <property type="molecule type" value="Genomic_DNA"/>
</dbReference>
<evidence type="ECO:0000256" key="3">
    <source>
        <dbReference type="SAM" id="Phobius"/>
    </source>
</evidence>
<dbReference type="PATRIC" id="fig|81857.3.peg.2042"/>
<keyword evidence="3" id="KW-0472">Membrane</keyword>
<comment type="similarity">
    <text evidence="1">Belongs to the LytR/CpsA/Psr (LCP) family.</text>
</comment>
<proteinExistence type="inferred from homology"/>
<dbReference type="PANTHER" id="PTHR33392">
    <property type="entry name" value="POLYISOPRENYL-TEICHOIC ACID--PEPTIDOGLYCAN TEICHOIC ACID TRANSFERASE TAGU"/>
    <property type="match status" value="1"/>
</dbReference>
<gene>
    <name evidence="5" type="ORF">IV38_GL002001</name>
</gene>
<dbReference type="OrthoDB" id="27330at2"/>
<keyword evidence="3" id="KW-0812">Transmembrane</keyword>
<dbReference type="Proteomes" id="UP000051751">
    <property type="component" value="Unassembled WGS sequence"/>
</dbReference>
<evidence type="ECO:0000313" key="6">
    <source>
        <dbReference type="Proteomes" id="UP000051751"/>
    </source>
</evidence>
<feature type="domain" description="Cell envelope-related transcriptional attenuator" evidence="4">
    <location>
        <begin position="94"/>
        <end position="241"/>
    </location>
</feature>
<dbReference type="InterPro" id="IPR004474">
    <property type="entry name" value="LytR_CpsA_psr"/>
</dbReference>
<evidence type="ECO:0000256" key="2">
    <source>
        <dbReference type="SAM" id="MobiDB-lite"/>
    </source>
</evidence>
<protein>
    <submittedName>
        <fullName evidence="5">Transcriptional regulator</fullName>
    </submittedName>
</protein>
<evidence type="ECO:0000256" key="1">
    <source>
        <dbReference type="ARBA" id="ARBA00006068"/>
    </source>
</evidence>
<dbReference type="NCBIfam" id="TIGR00350">
    <property type="entry name" value="lytR_cpsA_psr"/>
    <property type="match status" value="1"/>
</dbReference>
<dbReference type="AlphaFoldDB" id="A0A0R2FR45"/>
<evidence type="ECO:0000313" key="5">
    <source>
        <dbReference type="EMBL" id="KRN27546.1"/>
    </source>
</evidence>
<feature type="compositionally biased region" description="Low complexity" evidence="2">
    <location>
        <begin position="401"/>
        <end position="427"/>
    </location>
</feature>
<dbReference type="PANTHER" id="PTHR33392:SF6">
    <property type="entry name" value="POLYISOPRENYL-TEICHOIC ACID--PEPTIDOGLYCAN TEICHOIC ACID TRANSFERASE TAGU"/>
    <property type="match status" value="1"/>
</dbReference>
<dbReference type="InterPro" id="IPR050922">
    <property type="entry name" value="LytR/CpsA/Psr_CW_biosynth"/>
</dbReference>
<comment type="caution">
    <text evidence="5">The sequence shown here is derived from an EMBL/GenBank/DDBJ whole genome shotgun (WGS) entry which is preliminary data.</text>
</comment>
<name>A0A0R2FR45_9LACO</name>
<dbReference type="Pfam" id="PF03816">
    <property type="entry name" value="LytR_cpsA_psr"/>
    <property type="match status" value="1"/>
</dbReference>
<feature type="transmembrane region" description="Helical" evidence="3">
    <location>
        <begin position="26"/>
        <end position="46"/>
    </location>
</feature>
<feature type="compositionally biased region" description="Low complexity" evidence="2">
    <location>
        <begin position="441"/>
        <end position="453"/>
    </location>
</feature>
<feature type="region of interest" description="Disordered" evidence="2">
    <location>
        <begin position="397"/>
        <end position="453"/>
    </location>
</feature>
<dbReference type="Gene3D" id="3.40.630.190">
    <property type="entry name" value="LCP protein"/>
    <property type="match status" value="1"/>
</dbReference>